<comment type="caution">
    <text evidence="3">The sequence shown here is derived from an EMBL/GenBank/DDBJ whole genome shotgun (WGS) entry which is preliminary data.</text>
</comment>
<dbReference type="NCBIfam" id="NF037995">
    <property type="entry name" value="TRAP_S1"/>
    <property type="match status" value="1"/>
</dbReference>
<dbReference type="Gene3D" id="3.40.190.170">
    <property type="entry name" value="Bacterial extracellular solute-binding protein, family 7"/>
    <property type="match status" value="1"/>
</dbReference>
<dbReference type="Proteomes" id="UP000308901">
    <property type="component" value="Unassembled WGS sequence"/>
</dbReference>
<dbReference type="OrthoDB" id="8912194at2"/>
<dbReference type="PANTHER" id="PTHR33376">
    <property type="match status" value="1"/>
</dbReference>
<evidence type="ECO:0000256" key="2">
    <source>
        <dbReference type="SAM" id="SignalP"/>
    </source>
</evidence>
<dbReference type="AlphaFoldDB" id="A0A5R8Y0Z6"/>
<gene>
    <name evidence="3" type="ORF">FDK22_10485</name>
</gene>
<dbReference type="Pfam" id="PF03480">
    <property type="entry name" value="DctP"/>
    <property type="match status" value="1"/>
</dbReference>
<proteinExistence type="predicted"/>
<evidence type="ECO:0000313" key="3">
    <source>
        <dbReference type="EMBL" id="TLP37870.1"/>
    </source>
</evidence>
<evidence type="ECO:0000256" key="1">
    <source>
        <dbReference type="ARBA" id="ARBA00022729"/>
    </source>
</evidence>
<dbReference type="PANTHER" id="PTHR33376:SF15">
    <property type="entry name" value="BLL6794 PROTEIN"/>
    <property type="match status" value="1"/>
</dbReference>
<dbReference type="CDD" id="cd13665">
    <property type="entry name" value="PBP2_TRAP_Dctp3_4"/>
    <property type="match status" value="1"/>
</dbReference>
<sequence length="341" mass="37786">MKILGIVTGLAVVSSSLCASEKPINLVLHHLHSPKAPTHTKLLMPWAKKVEEMSKGKIKVEVYPSMTLGGKPTELYKQARDGVVDIIWTLAGYTPGVFPRTEVFELPTVHQGSSLATSIAIKEKFDLIKDDYSDVKPLLVYVHAGNAIHTTQKEVKSLENLKGLKLRTPSRTGGWLIEEFGAEPVGMPLPTLPQALSKNAVDGALVPFEIFPAFKIHNLTKHSIVGPNDSRFGTSVFIMLMNKDKFNSMPKDLQKIIEKSLDMEMVKKAGQLWMDFEKPGIEKQKASKDSDITTLSEKSMGEFNKAGEKVVQRWINEVKEKGIDGEKLVKEAREAINANTK</sequence>
<keyword evidence="1 2" id="KW-0732">Signal</keyword>
<keyword evidence="4" id="KW-1185">Reference proteome</keyword>
<protein>
    <submittedName>
        <fullName evidence="3">TRAP transporter substrate-binding protein</fullName>
    </submittedName>
</protein>
<accession>A0A5R8Y0Z6</accession>
<reference evidence="3 4" key="1">
    <citation type="submission" date="2019-05" db="EMBL/GenBank/DDBJ databases">
        <title>Arcobacter sp. nov., isolated from sea sediment.</title>
        <authorList>
            <person name="Kim W."/>
        </authorList>
    </citation>
    <scope>NUCLEOTIDE SEQUENCE [LARGE SCALE GENOMIC DNA]</scope>
    <source>
        <strain evidence="3 4">CAU 1517</strain>
    </source>
</reference>
<organism evidence="3 4">
    <name type="scientific">Arcobacter arenosus</name>
    <dbReference type="NCBI Taxonomy" id="2576037"/>
    <lineage>
        <taxon>Bacteria</taxon>
        <taxon>Pseudomonadati</taxon>
        <taxon>Campylobacterota</taxon>
        <taxon>Epsilonproteobacteria</taxon>
        <taxon>Campylobacterales</taxon>
        <taxon>Arcobacteraceae</taxon>
        <taxon>Arcobacter</taxon>
    </lineage>
</organism>
<dbReference type="InterPro" id="IPR018389">
    <property type="entry name" value="DctP_fam"/>
</dbReference>
<dbReference type="InterPro" id="IPR038404">
    <property type="entry name" value="TRAP_DctP_sf"/>
</dbReference>
<dbReference type="GO" id="GO:0055085">
    <property type="term" value="P:transmembrane transport"/>
    <property type="evidence" value="ECO:0007669"/>
    <property type="project" value="InterPro"/>
</dbReference>
<name>A0A5R8Y0Z6_9BACT</name>
<evidence type="ECO:0000313" key="4">
    <source>
        <dbReference type="Proteomes" id="UP000308901"/>
    </source>
</evidence>
<feature type="chain" id="PRO_5024454274" evidence="2">
    <location>
        <begin position="20"/>
        <end position="341"/>
    </location>
</feature>
<dbReference type="EMBL" id="VANU01000004">
    <property type="protein sequence ID" value="TLP37870.1"/>
    <property type="molecule type" value="Genomic_DNA"/>
</dbReference>
<feature type="signal peptide" evidence="2">
    <location>
        <begin position="1"/>
        <end position="19"/>
    </location>
</feature>